<organism evidence="2">
    <name type="scientific">Arundo donax</name>
    <name type="common">Giant reed</name>
    <name type="synonym">Donax arundinaceus</name>
    <dbReference type="NCBI Taxonomy" id="35708"/>
    <lineage>
        <taxon>Eukaryota</taxon>
        <taxon>Viridiplantae</taxon>
        <taxon>Streptophyta</taxon>
        <taxon>Embryophyta</taxon>
        <taxon>Tracheophyta</taxon>
        <taxon>Spermatophyta</taxon>
        <taxon>Magnoliopsida</taxon>
        <taxon>Liliopsida</taxon>
        <taxon>Poales</taxon>
        <taxon>Poaceae</taxon>
        <taxon>PACMAD clade</taxon>
        <taxon>Arundinoideae</taxon>
        <taxon>Arundineae</taxon>
        <taxon>Arundo</taxon>
    </lineage>
</organism>
<reference evidence="2" key="2">
    <citation type="journal article" date="2015" name="Data Brief">
        <title>Shoot transcriptome of the giant reed, Arundo donax.</title>
        <authorList>
            <person name="Barrero R.A."/>
            <person name="Guerrero F.D."/>
            <person name="Moolhuijzen P."/>
            <person name="Goolsby J.A."/>
            <person name="Tidwell J."/>
            <person name="Bellgard S.E."/>
            <person name="Bellgard M.I."/>
        </authorList>
    </citation>
    <scope>NUCLEOTIDE SEQUENCE</scope>
    <source>
        <tissue evidence="2">Shoot tissue taken approximately 20 cm above the soil surface</tissue>
    </source>
</reference>
<sequence length="45" mass="5267">MVGVTVEMMMAMMMITLMILMMERKRKVVFSGDDLLYRSFSIESL</sequence>
<name>A0A0A9DR16_ARUDO</name>
<evidence type="ECO:0000313" key="2">
    <source>
        <dbReference type="EMBL" id="JAD89103.1"/>
    </source>
</evidence>
<protein>
    <submittedName>
        <fullName evidence="2">Uncharacterized protein</fullName>
    </submittedName>
</protein>
<dbReference type="AlphaFoldDB" id="A0A0A9DR16"/>
<accession>A0A0A9DR16</accession>
<dbReference type="EMBL" id="GBRH01208792">
    <property type="protein sequence ID" value="JAD89103.1"/>
    <property type="molecule type" value="Transcribed_RNA"/>
</dbReference>
<feature type="transmembrane region" description="Helical" evidence="1">
    <location>
        <begin position="6"/>
        <end position="22"/>
    </location>
</feature>
<reference evidence="2" key="1">
    <citation type="submission" date="2014-09" db="EMBL/GenBank/DDBJ databases">
        <authorList>
            <person name="Magalhaes I.L.F."/>
            <person name="Oliveira U."/>
            <person name="Santos F.R."/>
            <person name="Vidigal T.H.D.A."/>
            <person name="Brescovit A.D."/>
            <person name="Santos A.J."/>
        </authorList>
    </citation>
    <scope>NUCLEOTIDE SEQUENCE</scope>
    <source>
        <tissue evidence="2">Shoot tissue taken approximately 20 cm above the soil surface</tissue>
    </source>
</reference>
<proteinExistence type="predicted"/>
<evidence type="ECO:0000256" key="1">
    <source>
        <dbReference type="SAM" id="Phobius"/>
    </source>
</evidence>
<keyword evidence="1" id="KW-0472">Membrane</keyword>
<keyword evidence="1" id="KW-1133">Transmembrane helix</keyword>
<keyword evidence="1" id="KW-0812">Transmembrane</keyword>